<proteinExistence type="predicted"/>
<dbReference type="InterPro" id="IPR027417">
    <property type="entry name" value="P-loop_NTPase"/>
</dbReference>
<feature type="domain" description="ATPase AAA-type core" evidence="1">
    <location>
        <begin position="211"/>
        <end position="287"/>
    </location>
</feature>
<evidence type="ECO:0000259" key="1">
    <source>
        <dbReference type="Pfam" id="PF13304"/>
    </source>
</evidence>
<dbReference type="Proteomes" id="UP001156318">
    <property type="component" value="Chromosome"/>
</dbReference>
<accession>A0ABY6JBC8</accession>
<organism evidence="2 3">
    <name type="scientific">Siccibacter colletis</name>
    <dbReference type="NCBI Taxonomy" id="1505757"/>
    <lineage>
        <taxon>Bacteria</taxon>
        <taxon>Pseudomonadati</taxon>
        <taxon>Pseudomonadota</taxon>
        <taxon>Gammaproteobacteria</taxon>
        <taxon>Enterobacterales</taxon>
        <taxon>Enterobacteriaceae</taxon>
        <taxon>Siccibacter</taxon>
    </lineage>
</organism>
<reference evidence="2 3" key="1">
    <citation type="submission" date="2021-05" db="EMBL/GenBank/DDBJ databases">
        <title>Isolation, identification, and the growth promoting effects of Pantoea dispersa strain YSD J2 from the aboveground leaves of Cyperus esculentus L.Var. Sativus.</title>
        <authorList>
            <person name="Wang S."/>
            <person name="Tang X.M."/>
            <person name="Huang Y.N."/>
        </authorList>
    </citation>
    <scope>NUCLEOTIDE SEQUENCE [LARGE SCALE GENOMIC DNA]</scope>
    <source>
        <strain evidence="3">YSD YN2</strain>
    </source>
</reference>
<evidence type="ECO:0000313" key="2">
    <source>
        <dbReference type="EMBL" id="UYU31137.1"/>
    </source>
</evidence>
<evidence type="ECO:0000313" key="3">
    <source>
        <dbReference type="Proteomes" id="UP001156318"/>
    </source>
</evidence>
<name>A0ABY6JBC8_9ENTR</name>
<dbReference type="InterPro" id="IPR051396">
    <property type="entry name" value="Bact_Antivir_Def_Nuclease"/>
</dbReference>
<dbReference type="InterPro" id="IPR003959">
    <property type="entry name" value="ATPase_AAA_core"/>
</dbReference>
<sequence length="391" mass="44537">MKFESTSLVNIITGNNGSGKSSILAEISKQEYVTGKNVICLSNTSTNKFPKIKSHRFHVLNQSSNTLTKALKKVVVSNSHDMIGSSHAHIFPRVLAYLDFNEQLTFKFTIFPYESFIRKFQSEMYNNELIGNDIDEITNHLRNLIEINDDTANFTGHGVKGSYILYLEYAFTYESEKRINTIHNRLIELMLKHERILKKNHLIHDIEITLGRGHGIIPSSHLSSGEACYMATLAFILTYISDNSVIIIDEPENSLHPRWQKKYTSNLLDLLYYFDIRIILATHSPMIVIGAVEDHSGLSVFKSENSTLYPLEGNETNIDEVMVDVFGVLTSRSRYFSYKINEILNDYNNKKIDINSARDKLDKTKSLGPDESQVKIIEAANEILNQMVKNA</sequence>
<dbReference type="EMBL" id="CP074352">
    <property type="protein sequence ID" value="UYU31137.1"/>
    <property type="molecule type" value="Genomic_DNA"/>
</dbReference>
<dbReference type="PANTHER" id="PTHR43581:SF4">
    <property type="entry name" value="ATP_GTP PHOSPHATASE"/>
    <property type="match status" value="1"/>
</dbReference>
<dbReference type="PANTHER" id="PTHR43581">
    <property type="entry name" value="ATP/GTP PHOSPHATASE"/>
    <property type="match status" value="1"/>
</dbReference>
<dbReference type="RefSeq" id="WP_264384638.1">
    <property type="nucleotide sequence ID" value="NZ_CP074352.1"/>
</dbReference>
<dbReference type="Pfam" id="PF13304">
    <property type="entry name" value="AAA_21"/>
    <property type="match status" value="1"/>
</dbReference>
<gene>
    <name evidence="2" type="ORF">KFZ77_14990</name>
</gene>
<keyword evidence="3" id="KW-1185">Reference proteome</keyword>
<protein>
    <submittedName>
        <fullName evidence="2">AAA family ATPase</fullName>
    </submittedName>
</protein>
<dbReference type="Gene3D" id="3.40.50.300">
    <property type="entry name" value="P-loop containing nucleotide triphosphate hydrolases"/>
    <property type="match status" value="1"/>
</dbReference>
<dbReference type="SUPFAM" id="SSF52540">
    <property type="entry name" value="P-loop containing nucleoside triphosphate hydrolases"/>
    <property type="match status" value="1"/>
</dbReference>